<evidence type="ECO:0000313" key="2">
    <source>
        <dbReference type="EMBL" id="MEV4288522.1"/>
    </source>
</evidence>
<evidence type="ECO:0000313" key="3">
    <source>
        <dbReference type="Proteomes" id="UP001552427"/>
    </source>
</evidence>
<dbReference type="RefSeq" id="WP_364453486.1">
    <property type="nucleotide sequence ID" value="NZ_JBFARM010000007.1"/>
</dbReference>
<dbReference type="EMBL" id="JBFARM010000007">
    <property type="protein sequence ID" value="MEV4288522.1"/>
    <property type="molecule type" value="Genomic_DNA"/>
</dbReference>
<dbReference type="Proteomes" id="UP001552427">
    <property type="component" value="Unassembled WGS sequence"/>
</dbReference>
<proteinExistence type="predicted"/>
<feature type="domain" description="DUF1707" evidence="1">
    <location>
        <begin position="6"/>
        <end position="58"/>
    </location>
</feature>
<keyword evidence="3" id="KW-1185">Reference proteome</keyword>
<dbReference type="InterPro" id="IPR012551">
    <property type="entry name" value="DUF1707_SHOCT-like"/>
</dbReference>
<reference evidence="2 3" key="1">
    <citation type="submission" date="2024-06" db="EMBL/GenBank/DDBJ databases">
        <title>The Natural Products Discovery Center: Release of the First 8490 Sequenced Strains for Exploring Actinobacteria Biosynthetic Diversity.</title>
        <authorList>
            <person name="Kalkreuter E."/>
            <person name="Kautsar S.A."/>
            <person name="Yang D."/>
            <person name="Bader C.D."/>
            <person name="Teijaro C.N."/>
            <person name="Fluegel L."/>
            <person name="Davis C.M."/>
            <person name="Simpson J.R."/>
            <person name="Lauterbach L."/>
            <person name="Steele A.D."/>
            <person name="Gui C."/>
            <person name="Meng S."/>
            <person name="Li G."/>
            <person name="Viehrig K."/>
            <person name="Ye F."/>
            <person name="Su P."/>
            <person name="Kiefer A.F."/>
            <person name="Nichols A."/>
            <person name="Cepeda A.J."/>
            <person name="Yan W."/>
            <person name="Fan B."/>
            <person name="Jiang Y."/>
            <person name="Adhikari A."/>
            <person name="Zheng C.-J."/>
            <person name="Schuster L."/>
            <person name="Cowan T.M."/>
            <person name="Smanski M.J."/>
            <person name="Chevrette M.G."/>
            <person name="De Carvalho L.P.S."/>
            <person name="Shen B."/>
        </authorList>
    </citation>
    <scope>NUCLEOTIDE SEQUENCE [LARGE SCALE GENOMIC DNA]</scope>
    <source>
        <strain evidence="2 3">NPDC049574</strain>
    </source>
</reference>
<dbReference type="PANTHER" id="PTHR40763">
    <property type="entry name" value="MEMBRANE PROTEIN-RELATED"/>
    <property type="match status" value="1"/>
</dbReference>
<protein>
    <submittedName>
        <fullName evidence="2">DUF1707 domain-containing protein</fullName>
    </submittedName>
</protein>
<organism evidence="2 3">
    <name type="scientific">Nonomuraea bangladeshensis</name>
    <dbReference type="NCBI Taxonomy" id="404385"/>
    <lineage>
        <taxon>Bacteria</taxon>
        <taxon>Bacillati</taxon>
        <taxon>Actinomycetota</taxon>
        <taxon>Actinomycetes</taxon>
        <taxon>Streptosporangiales</taxon>
        <taxon>Streptosporangiaceae</taxon>
        <taxon>Nonomuraea</taxon>
    </lineage>
</organism>
<sequence length="185" mass="20663">MSDLHMRVSDEDRERTAGRLQHAFVEGRLTRSELEDRLGLALTARTYGDLLGLITDLPEQRQPPQDDVVELESRTDQIKRSGDWAVPRRLRVTSKYGSADLDLSQAVIPHPVVEIEVDLTYGSARITLPEGGTANVDGFRSDWGHVSTADVPGRPRPGVPHVVVTGVTKYGGLTVRYPRKRWFTH</sequence>
<name>A0ABV3H7P9_9ACTN</name>
<dbReference type="PANTHER" id="PTHR40763:SF5">
    <property type="entry name" value="MEMBRANE PROTEIN"/>
    <property type="match status" value="1"/>
</dbReference>
<gene>
    <name evidence="2" type="ORF">AB0K40_23690</name>
</gene>
<dbReference type="Pfam" id="PF08044">
    <property type="entry name" value="DUF1707"/>
    <property type="match status" value="1"/>
</dbReference>
<accession>A0ABV3H7P9</accession>
<evidence type="ECO:0000259" key="1">
    <source>
        <dbReference type="Pfam" id="PF08044"/>
    </source>
</evidence>
<comment type="caution">
    <text evidence="2">The sequence shown here is derived from an EMBL/GenBank/DDBJ whole genome shotgun (WGS) entry which is preliminary data.</text>
</comment>